<dbReference type="OrthoDB" id="10062876at2759"/>
<accession>A0A5N5T0G8</accession>
<gene>
    <name evidence="2" type="ORF">Anas_02913</name>
</gene>
<keyword evidence="1" id="KW-1133">Transmembrane helix</keyword>
<keyword evidence="3" id="KW-1185">Reference proteome</keyword>
<feature type="non-terminal residue" evidence="2">
    <location>
        <position position="1"/>
    </location>
</feature>
<name>A0A5N5T0G8_9CRUS</name>
<dbReference type="Proteomes" id="UP000326759">
    <property type="component" value="Unassembled WGS sequence"/>
</dbReference>
<evidence type="ECO:0000256" key="1">
    <source>
        <dbReference type="SAM" id="Phobius"/>
    </source>
</evidence>
<organism evidence="2 3">
    <name type="scientific">Armadillidium nasatum</name>
    <dbReference type="NCBI Taxonomy" id="96803"/>
    <lineage>
        <taxon>Eukaryota</taxon>
        <taxon>Metazoa</taxon>
        <taxon>Ecdysozoa</taxon>
        <taxon>Arthropoda</taxon>
        <taxon>Crustacea</taxon>
        <taxon>Multicrustacea</taxon>
        <taxon>Malacostraca</taxon>
        <taxon>Eumalacostraca</taxon>
        <taxon>Peracarida</taxon>
        <taxon>Isopoda</taxon>
        <taxon>Oniscidea</taxon>
        <taxon>Crinocheta</taxon>
        <taxon>Armadillidiidae</taxon>
        <taxon>Armadillidium</taxon>
    </lineage>
</organism>
<reference evidence="2 3" key="1">
    <citation type="journal article" date="2019" name="PLoS Biol.">
        <title>Sex chromosomes control vertical transmission of feminizing Wolbachia symbionts in an isopod.</title>
        <authorList>
            <person name="Becking T."/>
            <person name="Chebbi M.A."/>
            <person name="Giraud I."/>
            <person name="Moumen B."/>
            <person name="Laverre T."/>
            <person name="Caubet Y."/>
            <person name="Peccoud J."/>
            <person name="Gilbert C."/>
            <person name="Cordaux R."/>
        </authorList>
    </citation>
    <scope>NUCLEOTIDE SEQUENCE [LARGE SCALE GENOMIC DNA]</scope>
    <source>
        <strain evidence="2">ANa2</strain>
        <tissue evidence="2">Whole body excluding digestive tract and cuticle</tissue>
    </source>
</reference>
<evidence type="ECO:0000313" key="2">
    <source>
        <dbReference type="EMBL" id="KAB7499792.1"/>
    </source>
</evidence>
<sequence length="76" mass="8528">NIIRAMLTSCTIITLVYLATNASYFILLSKSEFLSSDAVAVEFAENISVSTVDCTLSSLLLLRYLDQQWEDRLYGI</sequence>
<evidence type="ECO:0000313" key="3">
    <source>
        <dbReference type="Proteomes" id="UP000326759"/>
    </source>
</evidence>
<keyword evidence="1" id="KW-0812">Transmembrane</keyword>
<proteinExistence type="predicted"/>
<dbReference type="AlphaFoldDB" id="A0A5N5T0G8"/>
<keyword evidence="1" id="KW-0472">Membrane</keyword>
<comment type="caution">
    <text evidence="2">The sequence shown here is derived from an EMBL/GenBank/DDBJ whole genome shotgun (WGS) entry which is preliminary data.</text>
</comment>
<dbReference type="EMBL" id="SEYY01016601">
    <property type="protein sequence ID" value="KAB7499792.1"/>
    <property type="molecule type" value="Genomic_DNA"/>
</dbReference>
<protein>
    <submittedName>
        <fullName evidence="2">Uncharacterized protein</fullName>
    </submittedName>
</protein>
<feature type="transmembrane region" description="Helical" evidence="1">
    <location>
        <begin position="7"/>
        <end position="27"/>
    </location>
</feature>